<dbReference type="InterPro" id="IPR036156">
    <property type="entry name" value="Beta-gal/glucu_dom_sf"/>
</dbReference>
<evidence type="ECO:0000313" key="10">
    <source>
        <dbReference type="Proteomes" id="UP000548326"/>
    </source>
</evidence>
<evidence type="ECO:0000259" key="6">
    <source>
        <dbReference type="Pfam" id="PF00703"/>
    </source>
</evidence>
<feature type="domain" description="Glycoside hydrolase family 2 immunoglobulin-like beta-sandwich" evidence="6">
    <location>
        <begin position="232"/>
        <end position="337"/>
    </location>
</feature>
<evidence type="ECO:0000256" key="5">
    <source>
        <dbReference type="ARBA" id="ARBA00023295"/>
    </source>
</evidence>
<evidence type="ECO:0000259" key="8">
    <source>
        <dbReference type="Pfam" id="PF02837"/>
    </source>
</evidence>
<dbReference type="EC" id="3.2.1.23" evidence="3"/>
<dbReference type="GO" id="GO:0004565">
    <property type="term" value="F:beta-galactosidase activity"/>
    <property type="evidence" value="ECO:0007669"/>
    <property type="project" value="UniProtKB-EC"/>
</dbReference>
<protein>
    <recommendedName>
        <fullName evidence="3">beta-galactosidase</fullName>
        <ecNumber evidence="3">3.2.1.23</ecNumber>
    </recommendedName>
</protein>
<dbReference type="Gene3D" id="3.20.20.80">
    <property type="entry name" value="Glycosidases"/>
    <property type="match status" value="1"/>
</dbReference>
<dbReference type="SUPFAM" id="SSF49303">
    <property type="entry name" value="beta-Galactosidase/glucuronidase domain"/>
    <property type="match status" value="1"/>
</dbReference>
<organism evidence="9 10">
    <name type="scientific">Mucilaginibacter lappiensis</name>
    <dbReference type="NCBI Taxonomy" id="354630"/>
    <lineage>
        <taxon>Bacteria</taxon>
        <taxon>Pseudomonadati</taxon>
        <taxon>Bacteroidota</taxon>
        <taxon>Sphingobacteriia</taxon>
        <taxon>Sphingobacteriales</taxon>
        <taxon>Sphingobacteriaceae</taxon>
        <taxon>Mucilaginibacter</taxon>
    </lineage>
</organism>
<dbReference type="GO" id="GO:0009341">
    <property type="term" value="C:beta-galactosidase complex"/>
    <property type="evidence" value="ECO:0007669"/>
    <property type="project" value="TreeGrafter"/>
</dbReference>
<dbReference type="PANTHER" id="PTHR46323">
    <property type="entry name" value="BETA-GALACTOSIDASE"/>
    <property type="match status" value="1"/>
</dbReference>
<dbReference type="InterPro" id="IPR006103">
    <property type="entry name" value="Glyco_hydro_2_cat"/>
</dbReference>
<evidence type="ECO:0000256" key="3">
    <source>
        <dbReference type="ARBA" id="ARBA00012756"/>
    </source>
</evidence>
<dbReference type="Pfam" id="PF02836">
    <property type="entry name" value="Glyco_hydro_2_C"/>
    <property type="match status" value="1"/>
</dbReference>
<comment type="catalytic activity">
    <reaction evidence="1">
        <text>Hydrolysis of terminal non-reducing beta-D-galactose residues in beta-D-galactosides.</text>
        <dbReference type="EC" id="3.2.1.23"/>
    </reaction>
</comment>
<gene>
    <name evidence="9" type="ORF">HDF22_003351</name>
</gene>
<dbReference type="InterPro" id="IPR006102">
    <property type="entry name" value="Ig-like_GH2"/>
</dbReference>
<dbReference type="AlphaFoldDB" id="A0A841JI03"/>
<reference evidence="9 10" key="1">
    <citation type="submission" date="2020-08" db="EMBL/GenBank/DDBJ databases">
        <title>Genomic Encyclopedia of Type Strains, Phase IV (KMG-V): Genome sequencing to study the core and pangenomes of soil and plant-associated prokaryotes.</title>
        <authorList>
            <person name="Whitman W."/>
        </authorList>
    </citation>
    <scope>NUCLEOTIDE SEQUENCE [LARGE SCALE GENOMIC DNA]</scope>
    <source>
        <strain evidence="9 10">MP601</strain>
    </source>
</reference>
<proteinExistence type="inferred from homology"/>
<dbReference type="SUPFAM" id="SSF51445">
    <property type="entry name" value="(Trans)glycosidases"/>
    <property type="match status" value="1"/>
</dbReference>
<dbReference type="Gene3D" id="2.60.120.260">
    <property type="entry name" value="Galactose-binding domain-like"/>
    <property type="match status" value="1"/>
</dbReference>
<feature type="domain" description="Glycosyl hydrolases family 2 sugar binding" evidence="8">
    <location>
        <begin position="38"/>
        <end position="229"/>
    </location>
</feature>
<dbReference type="PANTHER" id="PTHR46323:SF2">
    <property type="entry name" value="BETA-GALACTOSIDASE"/>
    <property type="match status" value="1"/>
</dbReference>
<dbReference type="InterPro" id="IPR017853">
    <property type="entry name" value="GH"/>
</dbReference>
<evidence type="ECO:0000256" key="4">
    <source>
        <dbReference type="ARBA" id="ARBA00022801"/>
    </source>
</evidence>
<evidence type="ECO:0000256" key="2">
    <source>
        <dbReference type="ARBA" id="ARBA00007401"/>
    </source>
</evidence>
<dbReference type="InterPro" id="IPR013783">
    <property type="entry name" value="Ig-like_fold"/>
</dbReference>
<dbReference type="InterPro" id="IPR008979">
    <property type="entry name" value="Galactose-bd-like_sf"/>
</dbReference>
<dbReference type="Proteomes" id="UP000548326">
    <property type="component" value="Unassembled WGS sequence"/>
</dbReference>
<dbReference type="Gene3D" id="2.60.40.10">
    <property type="entry name" value="Immunoglobulins"/>
    <property type="match status" value="1"/>
</dbReference>
<dbReference type="SUPFAM" id="SSF49785">
    <property type="entry name" value="Galactose-binding domain-like"/>
    <property type="match status" value="1"/>
</dbReference>
<dbReference type="GO" id="GO:0005990">
    <property type="term" value="P:lactose catabolic process"/>
    <property type="evidence" value="ECO:0007669"/>
    <property type="project" value="TreeGrafter"/>
</dbReference>
<dbReference type="Pfam" id="PF00703">
    <property type="entry name" value="Glyco_hydro_2"/>
    <property type="match status" value="1"/>
</dbReference>
<evidence type="ECO:0000313" key="9">
    <source>
        <dbReference type="EMBL" id="MBB6129226.1"/>
    </source>
</evidence>
<evidence type="ECO:0000259" key="7">
    <source>
        <dbReference type="Pfam" id="PF02836"/>
    </source>
</evidence>
<sequence length="958" mass="108149">MRKLTLLLLIAFLQLTLINAVKGQLKRSSVTSDYKIDLSGKWAFQVDSLDQGIPEKWYKNTLPGKIILPGSMTTNGLGNDITVNTPWTGSIEDSTWFRNPEYEQYRQPGNIKIPFWLQPDKYYKGAAWYQKKVTIPATWSKKHIELYIERSHWETTVWVGDKQIGMQNSLSTAHVFDLSNELSPGEHQITIRVDNRIKDFNVGQNSHSISDHTQTNWNGMIGQLFLKAKPLVYIDDVQLYPDIKNKLVKAHVQIINRTGKIVSTSINLLAASSKVTTLKTVSKKVSVAKDTVVEITYPMGEKPLLWSEFSPDVYKMQVRLATAANEKDERSVTFGMRSFSSQGTQFTINNKPTFLRGTLECAAYPKTGFPPTDLQSWMRILTICRSYGLNHLRFHSWCPPDAAFEAADRLGFYFQIECASWANQGASIGDGNPLDQYIYDESNRIVKAYGNHPSFCMMNYGNEPNGKNLVKYLTDFVAYWKKKDPRHLYSTGSGWPIISGSDYNSTPDPRIQGWEQGLKSIINGESPRADYDWTNIIKKWQHPTVSHEIGQWCVYPDFKEISQYDGVLKAKNFEIFHDQLKKQGLGNLAEDFLFASGKLQVLCYKADIEAALRTPGFGGFQLLGLNDFPGQGTALVGVLNPFWRDKGYITGKEYSQFCNAIVPLARLPKMIYLNNEIFTVPVEIAQFGRQELSSVTPKWSIKNDKGDVLFRGELGTTNIPLGNTIKLGVIKQALNSITKPAKLTLAVSVAGYENSWEVFVYPAVLPKVNQEIMVTNTIDNKAAETLNKGGKVLLTLKKGALKGDKGGNIAIGFSSIFWNTAWTHSQPPVTLGILCDPQHPAFKEFPTQRYSNWQWWDAMTHSNAIRLDSVATDLQPIVRVIDDWVTAQSLGLIFECRVGNGKLIVSGIDLQSDLDKRPEARQLLYSLQSYMNNDKFEPNLKVDIQKIRSLYQTRPEPK</sequence>
<dbReference type="EMBL" id="JACHCA010000008">
    <property type="protein sequence ID" value="MBB6129226.1"/>
    <property type="molecule type" value="Genomic_DNA"/>
</dbReference>
<comment type="similarity">
    <text evidence="2">Belongs to the glycosyl hydrolase 2 family.</text>
</comment>
<accession>A0A841JI03</accession>
<comment type="caution">
    <text evidence="9">The sequence shown here is derived from an EMBL/GenBank/DDBJ whole genome shotgun (WGS) entry which is preliminary data.</text>
</comment>
<dbReference type="InterPro" id="IPR050347">
    <property type="entry name" value="Bact_Beta-galactosidase"/>
</dbReference>
<keyword evidence="4" id="KW-0378">Hydrolase</keyword>
<dbReference type="InterPro" id="IPR006104">
    <property type="entry name" value="Glyco_hydro_2_N"/>
</dbReference>
<evidence type="ECO:0000256" key="1">
    <source>
        <dbReference type="ARBA" id="ARBA00001412"/>
    </source>
</evidence>
<keyword evidence="5" id="KW-0326">Glycosidase</keyword>
<name>A0A841JI03_9SPHI</name>
<dbReference type="Pfam" id="PF02837">
    <property type="entry name" value="Glyco_hydro_2_N"/>
    <property type="match status" value="1"/>
</dbReference>
<dbReference type="RefSeq" id="WP_183588396.1">
    <property type="nucleotide sequence ID" value="NZ_JACHCA010000008.1"/>
</dbReference>
<feature type="domain" description="Glycoside hydrolase family 2 catalytic" evidence="7">
    <location>
        <begin position="343"/>
        <end position="486"/>
    </location>
</feature>